<dbReference type="Proteomes" id="UP000324222">
    <property type="component" value="Unassembled WGS sequence"/>
</dbReference>
<name>A0A5B7K1N8_PORTR</name>
<dbReference type="EMBL" id="VSRR010140192">
    <property type="protein sequence ID" value="MPD04262.1"/>
    <property type="molecule type" value="Genomic_DNA"/>
</dbReference>
<reference evidence="1 2" key="1">
    <citation type="submission" date="2019-05" db="EMBL/GenBank/DDBJ databases">
        <title>Another draft genome of Portunus trituberculatus and its Hox gene families provides insights of decapod evolution.</title>
        <authorList>
            <person name="Jeong J.-H."/>
            <person name="Song I."/>
            <person name="Kim S."/>
            <person name="Choi T."/>
            <person name="Kim D."/>
            <person name="Ryu S."/>
            <person name="Kim W."/>
        </authorList>
    </citation>
    <scope>NUCLEOTIDE SEQUENCE [LARGE SCALE GENOMIC DNA]</scope>
    <source>
        <tissue evidence="1">Muscle</tissue>
    </source>
</reference>
<sequence length="61" mass="6834">MRYSTLMRGEVLSVCDFLVEMYYLVAAAGRIEVWLVTVSSTDQIYHPVFVSFDTAGLALVV</sequence>
<organism evidence="1 2">
    <name type="scientific">Portunus trituberculatus</name>
    <name type="common">Swimming crab</name>
    <name type="synonym">Neptunus trituberculatus</name>
    <dbReference type="NCBI Taxonomy" id="210409"/>
    <lineage>
        <taxon>Eukaryota</taxon>
        <taxon>Metazoa</taxon>
        <taxon>Ecdysozoa</taxon>
        <taxon>Arthropoda</taxon>
        <taxon>Crustacea</taxon>
        <taxon>Multicrustacea</taxon>
        <taxon>Malacostraca</taxon>
        <taxon>Eumalacostraca</taxon>
        <taxon>Eucarida</taxon>
        <taxon>Decapoda</taxon>
        <taxon>Pleocyemata</taxon>
        <taxon>Brachyura</taxon>
        <taxon>Eubrachyura</taxon>
        <taxon>Portunoidea</taxon>
        <taxon>Portunidae</taxon>
        <taxon>Portuninae</taxon>
        <taxon>Portunus</taxon>
    </lineage>
</organism>
<protein>
    <submittedName>
        <fullName evidence="1">Uncharacterized protein</fullName>
    </submittedName>
</protein>
<proteinExistence type="predicted"/>
<dbReference type="AlphaFoldDB" id="A0A5B7K1N8"/>
<gene>
    <name evidence="1" type="ORF">E2C01_099940</name>
</gene>
<evidence type="ECO:0000313" key="1">
    <source>
        <dbReference type="EMBL" id="MPD04262.1"/>
    </source>
</evidence>
<evidence type="ECO:0000313" key="2">
    <source>
        <dbReference type="Proteomes" id="UP000324222"/>
    </source>
</evidence>
<keyword evidence="2" id="KW-1185">Reference proteome</keyword>
<comment type="caution">
    <text evidence="1">The sequence shown here is derived from an EMBL/GenBank/DDBJ whole genome shotgun (WGS) entry which is preliminary data.</text>
</comment>
<accession>A0A5B7K1N8</accession>